<evidence type="ECO:0000313" key="4">
    <source>
        <dbReference type="Proteomes" id="UP000280008"/>
    </source>
</evidence>
<dbReference type="RefSeq" id="WP_121371402.1">
    <property type="nucleotide sequence ID" value="NZ_RBKS01000001.1"/>
</dbReference>
<dbReference type="InterPro" id="IPR023210">
    <property type="entry name" value="NADP_OxRdtase_dom"/>
</dbReference>
<evidence type="ECO:0000256" key="1">
    <source>
        <dbReference type="ARBA" id="ARBA00023002"/>
    </source>
</evidence>
<dbReference type="PANTHER" id="PTHR43364:SF4">
    <property type="entry name" value="NAD(P)-LINKED OXIDOREDUCTASE SUPERFAMILY PROTEIN"/>
    <property type="match status" value="1"/>
</dbReference>
<dbReference type="InterPro" id="IPR036812">
    <property type="entry name" value="NAD(P)_OxRdtase_dom_sf"/>
</dbReference>
<dbReference type="InterPro" id="IPR050523">
    <property type="entry name" value="AKR_Detox_Biosynth"/>
</dbReference>
<keyword evidence="1" id="KW-0560">Oxidoreductase</keyword>
<dbReference type="CDD" id="cd19086">
    <property type="entry name" value="AKR_AKR11C1"/>
    <property type="match status" value="1"/>
</dbReference>
<sequence length="326" mass="34371">MPQSPAAPRTLGSGGPVVSAVGLGSWAMGGPHWRRGEPIGWGVVDDDESVAAIHAALDAGITFFDTADVYGCGHSERVLGGVLGPLGDRVVVATKFGYTYDEETRESPGTDASPAYIRQACEASLGRLGRDAIDLYQFHLGQHEIADVDDVIETLEELVAEGKICAFGWSTDDTARAEYIARSPHCAAIQQAFNILSGNAATLEVCERNGLASIVRSPLGMGLLTGSMSRETTFSAMDVRRSWDFDGEQGDRLGRLERIRGVLTEDGRTLAQGALGWLLARSPACIPIPGMRTVAQVVDDAGVLAAGALSPTQMDTIESLLSAPAA</sequence>
<organism evidence="3 4">
    <name type="scientific">Frondihabitans australicus</name>
    <dbReference type="NCBI Taxonomy" id="386892"/>
    <lineage>
        <taxon>Bacteria</taxon>
        <taxon>Bacillati</taxon>
        <taxon>Actinomycetota</taxon>
        <taxon>Actinomycetes</taxon>
        <taxon>Micrococcales</taxon>
        <taxon>Microbacteriaceae</taxon>
        <taxon>Frondihabitans</taxon>
    </lineage>
</organism>
<accession>A0A495IMM7</accession>
<dbReference type="EMBL" id="RBKS01000001">
    <property type="protein sequence ID" value="RKR76426.1"/>
    <property type="molecule type" value="Genomic_DNA"/>
</dbReference>
<comment type="caution">
    <text evidence="3">The sequence shown here is derived from an EMBL/GenBank/DDBJ whole genome shotgun (WGS) entry which is preliminary data.</text>
</comment>
<dbReference type="GO" id="GO:0016491">
    <property type="term" value="F:oxidoreductase activity"/>
    <property type="evidence" value="ECO:0007669"/>
    <property type="project" value="UniProtKB-KW"/>
</dbReference>
<dbReference type="SUPFAM" id="SSF51430">
    <property type="entry name" value="NAD(P)-linked oxidoreductase"/>
    <property type="match status" value="1"/>
</dbReference>
<dbReference type="AlphaFoldDB" id="A0A495IMM7"/>
<dbReference type="Gene3D" id="3.20.20.100">
    <property type="entry name" value="NADP-dependent oxidoreductase domain"/>
    <property type="match status" value="1"/>
</dbReference>
<reference evidence="3 4" key="1">
    <citation type="submission" date="2018-10" db="EMBL/GenBank/DDBJ databases">
        <title>Sequencing the genomes of 1000 actinobacteria strains.</title>
        <authorList>
            <person name="Klenk H.-P."/>
        </authorList>
    </citation>
    <scope>NUCLEOTIDE SEQUENCE [LARGE SCALE GENOMIC DNA]</scope>
    <source>
        <strain evidence="3 4">DSM 17894</strain>
    </source>
</reference>
<gene>
    <name evidence="3" type="ORF">C8E83_3602</name>
</gene>
<dbReference type="GO" id="GO:0005829">
    <property type="term" value="C:cytosol"/>
    <property type="evidence" value="ECO:0007669"/>
    <property type="project" value="TreeGrafter"/>
</dbReference>
<evidence type="ECO:0000313" key="3">
    <source>
        <dbReference type="EMBL" id="RKR76426.1"/>
    </source>
</evidence>
<proteinExistence type="predicted"/>
<dbReference type="Proteomes" id="UP000280008">
    <property type="component" value="Unassembled WGS sequence"/>
</dbReference>
<dbReference type="PANTHER" id="PTHR43364">
    <property type="entry name" value="NADH-SPECIFIC METHYLGLYOXAL REDUCTASE-RELATED"/>
    <property type="match status" value="1"/>
</dbReference>
<keyword evidence="4" id="KW-1185">Reference proteome</keyword>
<name>A0A495IMM7_9MICO</name>
<protein>
    <submittedName>
        <fullName evidence="3">Aryl-alcohol dehydrogenase-like predicted oxidoreductase</fullName>
    </submittedName>
</protein>
<dbReference type="Pfam" id="PF00248">
    <property type="entry name" value="Aldo_ket_red"/>
    <property type="match status" value="1"/>
</dbReference>
<dbReference type="OrthoDB" id="9768793at2"/>
<evidence type="ECO:0000259" key="2">
    <source>
        <dbReference type="Pfam" id="PF00248"/>
    </source>
</evidence>
<feature type="domain" description="NADP-dependent oxidoreductase" evidence="2">
    <location>
        <begin position="21"/>
        <end position="320"/>
    </location>
</feature>